<gene>
    <name evidence="1" type="primary">EVI5L</name>
</gene>
<accession>A0A1A8MDK2</accession>
<feature type="non-terminal residue" evidence="1">
    <location>
        <position position="40"/>
    </location>
</feature>
<reference evidence="1" key="1">
    <citation type="submission" date="2016-05" db="EMBL/GenBank/DDBJ databases">
        <authorList>
            <person name="Lavstsen T."/>
            <person name="Jespersen J.S."/>
        </authorList>
    </citation>
    <scope>NUCLEOTIDE SEQUENCE</scope>
    <source>
        <tissue evidence="1">Brain</tissue>
    </source>
</reference>
<sequence>RRPGSTARAARTVRLRIGYRHTQTRSSYMETWCVLRRWIT</sequence>
<proteinExistence type="predicted"/>
<evidence type="ECO:0000313" key="1">
    <source>
        <dbReference type="EMBL" id="SBR54626.1"/>
    </source>
</evidence>
<dbReference type="EMBL" id="HAEF01013467">
    <property type="protein sequence ID" value="SBR54626.1"/>
    <property type="molecule type" value="Transcribed_RNA"/>
</dbReference>
<protein>
    <submittedName>
        <fullName evidence="1">Ecotropic viral integration site 5-like</fullName>
    </submittedName>
</protein>
<reference evidence="1" key="2">
    <citation type="submission" date="2016-06" db="EMBL/GenBank/DDBJ databases">
        <title>The genome of a short-lived fish provides insights into sex chromosome evolution and the genetic control of aging.</title>
        <authorList>
            <person name="Reichwald K."/>
            <person name="Felder M."/>
            <person name="Petzold A."/>
            <person name="Koch P."/>
            <person name="Groth M."/>
            <person name="Platzer M."/>
        </authorList>
    </citation>
    <scope>NUCLEOTIDE SEQUENCE</scope>
    <source>
        <tissue evidence="1">Brain</tissue>
    </source>
</reference>
<name>A0A1A8MDK2_9TELE</name>
<dbReference type="AlphaFoldDB" id="A0A1A8MDK2"/>
<organism evidence="1">
    <name type="scientific">Nothobranchius pienaari</name>
    <dbReference type="NCBI Taxonomy" id="704102"/>
    <lineage>
        <taxon>Eukaryota</taxon>
        <taxon>Metazoa</taxon>
        <taxon>Chordata</taxon>
        <taxon>Craniata</taxon>
        <taxon>Vertebrata</taxon>
        <taxon>Euteleostomi</taxon>
        <taxon>Actinopterygii</taxon>
        <taxon>Neopterygii</taxon>
        <taxon>Teleostei</taxon>
        <taxon>Neoteleostei</taxon>
        <taxon>Acanthomorphata</taxon>
        <taxon>Ovalentaria</taxon>
        <taxon>Atherinomorphae</taxon>
        <taxon>Cyprinodontiformes</taxon>
        <taxon>Nothobranchiidae</taxon>
        <taxon>Nothobranchius</taxon>
    </lineage>
</organism>
<feature type="non-terminal residue" evidence="1">
    <location>
        <position position="1"/>
    </location>
</feature>